<dbReference type="RefSeq" id="WP_207143220.1">
    <property type="nucleotide sequence ID" value="NZ_JAEKJZ010000006.1"/>
</dbReference>
<feature type="transmembrane region" description="Helical" evidence="12">
    <location>
        <begin position="6"/>
        <end position="30"/>
    </location>
</feature>
<keyword evidence="7 12" id="KW-0997">Cell inner membrane</keyword>
<comment type="function">
    <text evidence="1 12">Required for the export of heme to the periplasm for the biogenesis of c-type cytochromes.</text>
</comment>
<keyword evidence="9 12" id="KW-0201">Cytochrome c-type biogenesis</keyword>
<dbReference type="NCBIfam" id="TIGR03141">
    <property type="entry name" value="cytochro_ccmD"/>
    <property type="match status" value="1"/>
</dbReference>
<dbReference type="AlphaFoldDB" id="A0A939J4B6"/>
<evidence type="ECO:0000256" key="6">
    <source>
        <dbReference type="ARBA" id="ARBA00022475"/>
    </source>
</evidence>
<organism evidence="13 14">
    <name type="scientific">Roseibium aggregatum</name>
    <dbReference type="NCBI Taxonomy" id="187304"/>
    <lineage>
        <taxon>Bacteria</taxon>
        <taxon>Pseudomonadati</taxon>
        <taxon>Pseudomonadota</taxon>
        <taxon>Alphaproteobacteria</taxon>
        <taxon>Hyphomicrobiales</taxon>
        <taxon>Stappiaceae</taxon>
        <taxon>Roseibium</taxon>
    </lineage>
</organism>
<accession>A0A939J4B6</accession>
<protein>
    <recommendedName>
        <fullName evidence="4 12">Heme exporter protein D</fullName>
    </recommendedName>
</protein>
<evidence type="ECO:0000256" key="4">
    <source>
        <dbReference type="ARBA" id="ARBA00016461"/>
    </source>
</evidence>
<evidence type="ECO:0000313" key="14">
    <source>
        <dbReference type="Proteomes" id="UP000664096"/>
    </source>
</evidence>
<dbReference type="Proteomes" id="UP000664096">
    <property type="component" value="Unassembled WGS sequence"/>
</dbReference>
<keyword evidence="8 12" id="KW-0812">Transmembrane</keyword>
<evidence type="ECO:0000256" key="3">
    <source>
        <dbReference type="ARBA" id="ARBA00008741"/>
    </source>
</evidence>
<comment type="caution">
    <text evidence="13">The sequence shown here is derived from an EMBL/GenBank/DDBJ whole genome shotgun (WGS) entry which is preliminary data.</text>
</comment>
<reference evidence="13" key="1">
    <citation type="submission" date="2020-12" db="EMBL/GenBank/DDBJ databases">
        <title>Oil enriched cultivation method for isolating marine PHA-producing bacteria.</title>
        <authorList>
            <person name="Zheng W."/>
            <person name="Yu S."/>
            <person name="Huang Y."/>
        </authorList>
    </citation>
    <scope>NUCLEOTIDE SEQUENCE</scope>
    <source>
        <strain evidence="13">SY-2-12</strain>
    </source>
</reference>
<evidence type="ECO:0000256" key="11">
    <source>
        <dbReference type="ARBA" id="ARBA00023136"/>
    </source>
</evidence>
<gene>
    <name evidence="13" type="primary">ccmD</name>
    <name evidence="13" type="ORF">JF539_23750</name>
</gene>
<dbReference type="Pfam" id="PF04995">
    <property type="entry name" value="CcmD"/>
    <property type="match status" value="1"/>
</dbReference>
<evidence type="ECO:0000256" key="12">
    <source>
        <dbReference type="RuleBase" id="RU363101"/>
    </source>
</evidence>
<comment type="similarity">
    <text evidence="3 12">Belongs to the CcmD/CycX/HelD family.</text>
</comment>
<comment type="subcellular location">
    <subcellularLocation>
        <location evidence="2 12">Cell inner membrane</location>
        <topology evidence="2 12">Single-pass membrane protein</topology>
    </subcellularLocation>
</comment>
<evidence type="ECO:0000256" key="10">
    <source>
        <dbReference type="ARBA" id="ARBA00022989"/>
    </source>
</evidence>
<keyword evidence="11 12" id="KW-0472">Membrane</keyword>
<dbReference type="GO" id="GO:0005886">
    <property type="term" value="C:plasma membrane"/>
    <property type="evidence" value="ECO:0007669"/>
    <property type="project" value="UniProtKB-SubCell"/>
</dbReference>
<dbReference type="EMBL" id="JAEKJZ010000006">
    <property type="protein sequence ID" value="MBN9673393.1"/>
    <property type="molecule type" value="Genomic_DNA"/>
</dbReference>
<sequence>MDLGTHAGFIVASYALCALTIGGLIAWVRLDKANQERDLKELADQGISRAASGFGSTRKS</sequence>
<dbReference type="GO" id="GO:0015886">
    <property type="term" value="P:heme transport"/>
    <property type="evidence" value="ECO:0007669"/>
    <property type="project" value="InterPro"/>
</dbReference>
<name>A0A939J4B6_9HYPH</name>
<evidence type="ECO:0000256" key="2">
    <source>
        <dbReference type="ARBA" id="ARBA00004377"/>
    </source>
</evidence>
<dbReference type="InterPro" id="IPR007078">
    <property type="entry name" value="Haem_export_protD_CcmD"/>
</dbReference>
<evidence type="ECO:0000256" key="1">
    <source>
        <dbReference type="ARBA" id="ARBA00002442"/>
    </source>
</evidence>
<evidence type="ECO:0000313" key="13">
    <source>
        <dbReference type="EMBL" id="MBN9673393.1"/>
    </source>
</evidence>
<keyword evidence="10 12" id="KW-1133">Transmembrane helix</keyword>
<evidence type="ECO:0000256" key="8">
    <source>
        <dbReference type="ARBA" id="ARBA00022692"/>
    </source>
</evidence>
<proteinExistence type="inferred from homology"/>
<keyword evidence="6 12" id="KW-1003">Cell membrane</keyword>
<evidence type="ECO:0000256" key="7">
    <source>
        <dbReference type="ARBA" id="ARBA00022519"/>
    </source>
</evidence>
<evidence type="ECO:0000256" key="9">
    <source>
        <dbReference type="ARBA" id="ARBA00022748"/>
    </source>
</evidence>
<keyword evidence="5 12" id="KW-0813">Transport</keyword>
<evidence type="ECO:0000256" key="5">
    <source>
        <dbReference type="ARBA" id="ARBA00022448"/>
    </source>
</evidence>
<dbReference type="GO" id="GO:0017004">
    <property type="term" value="P:cytochrome complex assembly"/>
    <property type="evidence" value="ECO:0007669"/>
    <property type="project" value="UniProtKB-KW"/>
</dbReference>